<dbReference type="InterPro" id="IPR011051">
    <property type="entry name" value="RmlC_Cupin_sf"/>
</dbReference>
<dbReference type="PANTHER" id="PTHR38599:SF1">
    <property type="entry name" value="CUPIN DOMAIN PROTEIN (AFU_ORTHOLOGUE AFUA_3G13620)"/>
    <property type="match status" value="1"/>
</dbReference>
<evidence type="ECO:0000259" key="2">
    <source>
        <dbReference type="Pfam" id="PF07883"/>
    </source>
</evidence>
<proteinExistence type="predicted"/>
<dbReference type="RefSeq" id="WP_145722281.1">
    <property type="nucleotide sequence ID" value="NZ_BSPF01000032.1"/>
</dbReference>
<gene>
    <name evidence="3" type="ORF">IQ26_06309</name>
</gene>
<dbReference type="PANTHER" id="PTHR38599">
    <property type="entry name" value="CUPIN DOMAIN PROTEIN (AFU_ORTHOLOGUE AFUA_3G13620)"/>
    <property type="match status" value="1"/>
</dbReference>
<feature type="domain" description="Cupin type-2" evidence="2">
    <location>
        <begin position="56"/>
        <end position="128"/>
    </location>
</feature>
<dbReference type="Proteomes" id="UP000317122">
    <property type="component" value="Unassembled WGS sequence"/>
</dbReference>
<dbReference type="CDD" id="cd02234">
    <property type="entry name" value="cupin_BLR7677-like"/>
    <property type="match status" value="1"/>
</dbReference>
<evidence type="ECO:0000313" key="3">
    <source>
        <dbReference type="EMBL" id="TWI24169.1"/>
    </source>
</evidence>
<dbReference type="AlphaFoldDB" id="A0A562MW84"/>
<keyword evidence="1" id="KW-0732">Signal</keyword>
<name>A0A562MW84_9HYPH</name>
<dbReference type="Pfam" id="PF07883">
    <property type="entry name" value="Cupin_2"/>
    <property type="match status" value="1"/>
</dbReference>
<dbReference type="GO" id="GO:0051213">
    <property type="term" value="F:dioxygenase activity"/>
    <property type="evidence" value="ECO:0007669"/>
    <property type="project" value="UniProtKB-KW"/>
</dbReference>
<comment type="caution">
    <text evidence="3">The sequence shown here is derived from an EMBL/GenBank/DDBJ whole genome shotgun (WGS) entry which is preliminary data.</text>
</comment>
<dbReference type="InterPro" id="IPR014710">
    <property type="entry name" value="RmlC-like_jellyroll"/>
</dbReference>
<accession>A0A562MW84</accession>
<reference evidence="3 4" key="1">
    <citation type="journal article" date="2015" name="Stand. Genomic Sci.">
        <title>Genomic Encyclopedia of Bacterial and Archaeal Type Strains, Phase III: the genomes of soil and plant-associated and newly described type strains.</title>
        <authorList>
            <person name="Whitman W.B."/>
            <person name="Woyke T."/>
            <person name="Klenk H.P."/>
            <person name="Zhou Y."/>
            <person name="Lilburn T.G."/>
            <person name="Beck B.J."/>
            <person name="De Vos P."/>
            <person name="Vandamme P."/>
            <person name="Eisen J.A."/>
            <person name="Garrity G."/>
            <person name="Hugenholtz P."/>
            <person name="Kyrpides N.C."/>
        </authorList>
    </citation>
    <scope>NUCLEOTIDE SEQUENCE [LARGE SCALE GENOMIC DNA]</scope>
    <source>
        <strain evidence="3 4">CGMCC 1.2546</strain>
    </source>
</reference>
<evidence type="ECO:0000256" key="1">
    <source>
        <dbReference type="SAM" id="SignalP"/>
    </source>
</evidence>
<sequence length="144" mass="15401">MKTTRSVARVVAALFIGSGLLSEMAQAHDTATGETVTVAADEPIPHLPGKRLVAHVVDYEPRASSAAHHHPHSAFIYAYVVSGAIRSQVGEEPARIYRAGEAWFEKPGSYHRVSGNASDSEPARLLAVLVVDGPDEQLVIPDPQ</sequence>
<protein>
    <submittedName>
        <fullName evidence="3">Quercetin dioxygenase-like cupin family protein</fullName>
    </submittedName>
</protein>
<feature type="signal peptide" evidence="1">
    <location>
        <begin position="1"/>
        <end position="27"/>
    </location>
</feature>
<dbReference type="SUPFAM" id="SSF51182">
    <property type="entry name" value="RmlC-like cupins"/>
    <property type="match status" value="1"/>
</dbReference>
<keyword evidence="4" id="KW-1185">Reference proteome</keyword>
<dbReference type="InterPro" id="IPR013096">
    <property type="entry name" value="Cupin_2"/>
</dbReference>
<dbReference type="EMBL" id="VLKT01000056">
    <property type="protein sequence ID" value="TWI24169.1"/>
    <property type="molecule type" value="Genomic_DNA"/>
</dbReference>
<organism evidence="3 4">
    <name type="scientific">Mesorhizobium tianshanense</name>
    <dbReference type="NCBI Taxonomy" id="39844"/>
    <lineage>
        <taxon>Bacteria</taxon>
        <taxon>Pseudomonadati</taxon>
        <taxon>Pseudomonadota</taxon>
        <taxon>Alphaproteobacteria</taxon>
        <taxon>Hyphomicrobiales</taxon>
        <taxon>Phyllobacteriaceae</taxon>
        <taxon>Mesorhizobium</taxon>
    </lineage>
</organism>
<keyword evidence="3" id="KW-0223">Dioxygenase</keyword>
<feature type="chain" id="PRO_5022068484" evidence="1">
    <location>
        <begin position="28"/>
        <end position="144"/>
    </location>
</feature>
<dbReference type="Gene3D" id="2.60.120.10">
    <property type="entry name" value="Jelly Rolls"/>
    <property type="match status" value="1"/>
</dbReference>
<evidence type="ECO:0000313" key="4">
    <source>
        <dbReference type="Proteomes" id="UP000317122"/>
    </source>
</evidence>
<keyword evidence="3" id="KW-0560">Oxidoreductase</keyword>